<protein>
    <submittedName>
        <fullName evidence="1">Glycosyltransferase</fullName>
    </submittedName>
</protein>
<proteinExistence type="predicted"/>
<evidence type="ECO:0000313" key="2">
    <source>
        <dbReference type="Proteomes" id="UP000283374"/>
    </source>
</evidence>
<dbReference type="Pfam" id="PF13692">
    <property type="entry name" value="Glyco_trans_1_4"/>
    <property type="match status" value="1"/>
</dbReference>
<organism evidence="1 2">
    <name type="scientific">Cellulomonas rhizosphaerae</name>
    <dbReference type="NCBI Taxonomy" id="2293719"/>
    <lineage>
        <taxon>Bacteria</taxon>
        <taxon>Bacillati</taxon>
        <taxon>Actinomycetota</taxon>
        <taxon>Actinomycetes</taxon>
        <taxon>Micrococcales</taxon>
        <taxon>Cellulomonadaceae</taxon>
        <taxon>Cellulomonas</taxon>
    </lineage>
</organism>
<dbReference type="RefSeq" id="WP_118766910.1">
    <property type="nucleotide sequence ID" value="NZ_QWKP01000179.1"/>
</dbReference>
<dbReference type="PANTHER" id="PTHR12526:SF636">
    <property type="entry name" value="BLL3647 PROTEIN"/>
    <property type="match status" value="1"/>
</dbReference>
<keyword evidence="2" id="KW-1185">Reference proteome</keyword>
<name>A0A413RM72_9CELL</name>
<dbReference type="Proteomes" id="UP000283374">
    <property type="component" value="Unassembled WGS sequence"/>
</dbReference>
<dbReference type="AlphaFoldDB" id="A0A413RM72"/>
<dbReference type="PANTHER" id="PTHR12526">
    <property type="entry name" value="GLYCOSYLTRANSFERASE"/>
    <property type="match status" value="1"/>
</dbReference>
<reference evidence="1 2" key="1">
    <citation type="submission" date="2018-08" db="EMBL/GenBank/DDBJ databases">
        <title>Cellulomonas rhizosphaerae sp. nov., a novel actinomycete isolated from soil.</title>
        <authorList>
            <person name="Tian Y."/>
        </authorList>
    </citation>
    <scope>NUCLEOTIDE SEQUENCE [LARGE SCALE GENOMIC DNA]</scope>
    <source>
        <strain evidence="1 2">NEAU-TCZ24</strain>
    </source>
</reference>
<evidence type="ECO:0000313" key="1">
    <source>
        <dbReference type="EMBL" id="RHA41942.1"/>
    </source>
</evidence>
<dbReference type="CDD" id="cd03801">
    <property type="entry name" value="GT4_PimA-like"/>
    <property type="match status" value="1"/>
</dbReference>
<keyword evidence="1" id="KW-0808">Transferase</keyword>
<dbReference type="Gene3D" id="3.40.50.2000">
    <property type="entry name" value="Glycogen Phosphorylase B"/>
    <property type="match status" value="1"/>
</dbReference>
<dbReference type="OrthoDB" id="3371840at2"/>
<dbReference type="EMBL" id="QWKP01000179">
    <property type="protein sequence ID" value="RHA41942.1"/>
    <property type="molecule type" value="Genomic_DNA"/>
</dbReference>
<accession>A0A413RM72</accession>
<comment type="caution">
    <text evidence="1">The sequence shown here is derived from an EMBL/GenBank/DDBJ whole genome shotgun (WGS) entry which is preliminary data.</text>
</comment>
<sequence>MKPLREHVRLYDQARTAHLERERDGNEPTTLLYASRRYDFDLSEATGVDARMVSSLASAKLLWSSPVRVLEITEPAYLHGVTRAFVAVAALRARHPLRRGRRPLVVSYAIGNRDPRDEFRPTSLREHASFRAKWLMSRAVARWTDRLAFGTSDAASLYTQIYGRTPPRQERELIVALPSACTCGDLLDKAPGSIGYVGAFVERKGLPLVLAAWAAVRQADERATLTLVGKGDLVADAQALAERDSTVRVVVDPPRSTIHEVLRSASVVALPSQPSPTWREQVGLPIVEALAHGCTIVTTDESGLADWLATHGHHVVPGTSTAAELATSLQAAIAEPLSPRGVLADLPESDGRAQAHAWMFRPTGT</sequence>
<gene>
    <name evidence="1" type="ORF">D1825_07995</name>
</gene>
<dbReference type="GO" id="GO:0016757">
    <property type="term" value="F:glycosyltransferase activity"/>
    <property type="evidence" value="ECO:0007669"/>
    <property type="project" value="TreeGrafter"/>
</dbReference>
<dbReference type="SUPFAM" id="SSF53756">
    <property type="entry name" value="UDP-Glycosyltransferase/glycogen phosphorylase"/>
    <property type="match status" value="1"/>
</dbReference>